<dbReference type="EMBL" id="QZEW01000019">
    <property type="protein sequence ID" value="RJL19097.1"/>
    <property type="molecule type" value="Genomic_DNA"/>
</dbReference>
<keyword evidence="2" id="KW-1185">Reference proteome</keyword>
<evidence type="ECO:0000313" key="2">
    <source>
        <dbReference type="Proteomes" id="UP000283587"/>
    </source>
</evidence>
<dbReference type="OrthoDB" id="9785398at2"/>
<protein>
    <submittedName>
        <fullName evidence="1">Isocitrate lyase/phosphoenolpyruvate mutase family protein</fullName>
    </submittedName>
</protein>
<gene>
    <name evidence="1" type="ORF">D3P05_05940</name>
</gene>
<dbReference type="InterPro" id="IPR040442">
    <property type="entry name" value="Pyrv_kinase-like_dom_sf"/>
</dbReference>
<name>A0A419A9N4_9RHOB</name>
<dbReference type="PANTHER" id="PTHR42905">
    <property type="entry name" value="PHOSPHOENOLPYRUVATE CARBOXYLASE"/>
    <property type="match status" value="1"/>
</dbReference>
<proteinExistence type="predicted"/>
<sequence length="256" mass="27016">MTSQTNKARQFRELHRPGDPVILYNIWDAGSAAAVARSGAKAIATGSWSVAAAQGHADGEDLPLDEMLAIIGRIVDSVELPVTVDFEGGYAPDPETAARNVQRLLRLGAVGLNFEDQVVKGPGLHHIDDQIARLRAVRRAADELGIPAFVNARTDVFLKAAPDADPGGLLAEALARGAAYAQAGADGFFVPGLTDSELIAQICTRIALPVNVMAPCDPQRVRALAKLGVARISFGPAPYRGFSAFLEREARSLAAS</sequence>
<accession>A0A419A9N4</accession>
<evidence type="ECO:0000313" key="1">
    <source>
        <dbReference type="EMBL" id="RJL19097.1"/>
    </source>
</evidence>
<dbReference type="Gene3D" id="3.20.20.60">
    <property type="entry name" value="Phosphoenolpyruvate-binding domains"/>
    <property type="match status" value="1"/>
</dbReference>
<dbReference type="AlphaFoldDB" id="A0A419A9N4"/>
<dbReference type="Proteomes" id="UP000283587">
    <property type="component" value="Unassembled WGS sequence"/>
</dbReference>
<keyword evidence="1" id="KW-0456">Lyase</keyword>
<dbReference type="RefSeq" id="WP_119897250.1">
    <property type="nucleotide sequence ID" value="NZ_QNRC01000002.1"/>
</dbReference>
<reference evidence="2" key="1">
    <citation type="submission" date="2018-09" db="EMBL/GenBank/DDBJ databases">
        <title>Paracoccus onubensis nov. sp. a moderate halophilic bacterium isolated from Gruta de las Maravillas (Aracena, Spain).</title>
        <authorList>
            <person name="Jurado V."/>
            <person name="Gutierrez-Patricio S."/>
            <person name="Gonzalez-Pimentel J.L."/>
            <person name="Miller A.Z."/>
            <person name="Laiz L."/>
            <person name="Saiz-Jimenez C."/>
        </authorList>
    </citation>
    <scope>NUCLEOTIDE SEQUENCE [LARGE SCALE GENOMIC DNA]</scope>
    <source>
        <strain evidence="2">DSM 26381</strain>
    </source>
</reference>
<dbReference type="GO" id="GO:0016829">
    <property type="term" value="F:lyase activity"/>
    <property type="evidence" value="ECO:0007669"/>
    <property type="project" value="UniProtKB-KW"/>
</dbReference>
<dbReference type="CDD" id="cd00377">
    <property type="entry name" value="ICL_PEPM"/>
    <property type="match status" value="1"/>
</dbReference>
<dbReference type="InterPro" id="IPR015813">
    <property type="entry name" value="Pyrv/PenolPyrv_kinase-like_dom"/>
</dbReference>
<dbReference type="InterPro" id="IPR039556">
    <property type="entry name" value="ICL/PEPM"/>
</dbReference>
<dbReference type="Pfam" id="PF13714">
    <property type="entry name" value="PEP_mutase"/>
    <property type="match status" value="1"/>
</dbReference>
<dbReference type="SUPFAM" id="SSF51621">
    <property type="entry name" value="Phosphoenolpyruvate/pyruvate domain"/>
    <property type="match status" value="1"/>
</dbReference>
<keyword evidence="1" id="KW-0670">Pyruvate</keyword>
<dbReference type="PANTHER" id="PTHR42905:SF16">
    <property type="entry name" value="CARBOXYPHOSPHONOENOLPYRUVATE PHOSPHONOMUTASE-LIKE PROTEIN (AFU_ORTHOLOGUE AFUA_5G07230)"/>
    <property type="match status" value="1"/>
</dbReference>
<comment type="caution">
    <text evidence="1">The sequence shown here is derived from an EMBL/GenBank/DDBJ whole genome shotgun (WGS) entry which is preliminary data.</text>
</comment>
<organism evidence="1 2">
    <name type="scientific">Paracoccus siganidrum</name>
    <dbReference type="NCBI Taxonomy" id="1276757"/>
    <lineage>
        <taxon>Bacteria</taxon>
        <taxon>Pseudomonadati</taxon>
        <taxon>Pseudomonadota</taxon>
        <taxon>Alphaproteobacteria</taxon>
        <taxon>Rhodobacterales</taxon>
        <taxon>Paracoccaceae</taxon>
        <taxon>Paracoccus</taxon>
    </lineage>
</organism>